<accession>A0A8J4UXR2</accession>
<evidence type="ECO:0000313" key="3">
    <source>
        <dbReference type="EMBL" id="KAF2071310.1"/>
    </source>
</evidence>
<evidence type="ECO:0000313" key="4">
    <source>
        <dbReference type="Proteomes" id="UP000695562"/>
    </source>
</evidence>
<dbReference type="InterPro" id="IPR019028">
    <property type="entry name" value="CBM_49"/>
</dbReference>
<protein>
    <recommendedName>
        <fullName evidence="2">Carbohydrate binding domain-containing protein</fullName>
    </recommendedName>
</protein>
<proteinExistence type="predicted"/>
<sequence length="259" mass="28464">MKLFILISILIGVIAAQNVIPCSQFLAAYNDPSKCVTLSVAGVHSLSLAQEGYKGYLYSSNNVLRNNGKITNLQTYETYCNNGKRQPFSAPDAFYYDDVKIFTNGSFILKGVQNELTCYSDGFATYRRDYFFYSLALRAAATCEPLYYGEACQGAPVVTVPPVTSPSASVSFTVTVDNQWTTLGVVFYQYGVTIKNNESNDLKDVKVSSSNWAPTEIWGLVKSGDFYILPSYISSFPAGATHSFGFVSATKNPTFSFTK</sequence>
<keyword evidence="1" id="KW-0732">Signal</keyword>
<dbReference type="SMART" id="SM01063">
    <property type="entry name" value="CBM49"/>
    <property type="match status" value="1"/>
</dbReference>
<reference evidence="3" key="1">
    <citation type="submission" date="2020-01" db="EMBL/GenBank/DDBJ databases">
        <title>Development of genomics and gene disruption for Polysphondylium violaceum indicates a role for the polyketide synthase stlB in stalk morphogenesis.</title>
        <authorList>
            <person name="Narita B."/>
            <person name="Kawabe Y."/>
            <person name="Kin K."/>
            <person name="Saito T."/>
            <person name="Gibbs R."/>
            <person name="Kuspa A."/>
            <person name="Muzny D."/>
            <person name="Queller D."/>
            <person name="Richards S."/>
            <person name="Strassman J."/>
            <person name="Sucgang R."/>
            <person name="Worley K."/>
            <person name="Schaap P."/>
        </authorList>
    </citation>
    <scope>NUCLEOTIDE SEQUENCE</scope>
    <source>
        <strain evidence="3">QSvi11</strain>
    </source>
</reference>
<feature type="chain" id="PRO_5035249519" description="Carbohydrate binding domain-containing protein" evidence="1">
    <location>
        <begin position="17"/>
        <end position="259"/>
    </location>
</feature>
<dbReference type="GO" id="GO:0030198">
    <property type="term" value="P:extracellular matrix organization"/>
    <property type="evidence" value="ECO:0007669"/>
    <property type="project" value="TreeGrafter"/>
</dbReference>
<dbReference type="GO" id="GO:0031012">
    <property type="term" value="C:extracellular matrix"/>
    <property type="evidence" value="ECO:0007669"/>
    <property type="project" value="TreeGrafter"/>
</dbReference>
<evidence type="ECO:0000256" key="1">
    <source>
        <dbReference type="SAM" id="SignalP"/>
    </source>
</evidence>
<dbReference type="EMBL" id="AJWJ01000389">
    <property type="protein sequence ID" value="KAF2071310.1"/>
    <property type="molecule type" value="Genomic_DNA"/>
</dbReference>
<dbReference type="InterPro" id="IPR052879">
    <property type="entry name" value="Dd_Spore_Germination_Stalk"/>
</dbReference>
<organism evidence="3 4">
    <name type="scientific">Polysphondylium violaceum</name>
    <dbReference type="NCBI Taxonomy" id="133409"/>
    <lineage>
        <taxon>Eukaryota</taxon>
        <taxon>Amoebozoa</taxon>
        <taxon>Evosea</taxon>
        <taxon>Eumycetozoa</taxon>
        <taxon>Dictyostelia</taxon>
        <taxon>Dictyosteliales</taxon>
        <taxon>Dictyosteliaceae</taxon>
        <taxon>Polysphondylium</taxon>
    </lineage>
</organism>
<dbReference type="PANTHER" id="PTHR33239:SF5">
    <property type="entry name" value="CARBOHYDRATE BINDING DOMAIN-CONTAINING PROTEIN-RELATED"/>
    <property type="match status" value="1"/>
</dbReference>
<name>A0A8J4UXR2_9MYCE</name>
<dbReference type="Proteomes" id="UP000695562">
    <property type="component" value="Unassembled WGS sequence"/>
</dbReference>
<evidence type="ECO:0000259" key="2">
    <source>
        <dbReference type="SMART" id="SM01063"/>
    </source>
</evidence>
<dbReference type="SUPFAM" id="SSF49384">
    <property type="entry name" value="Carbohydrate-binding domain"/>
    <property type="match status" value="1"/>
</dbReference>
<dbReference type="AlphaFoldDB" id="A0A8J4UXR2"/>
<dbReference type="GO" id="GO:0030246">
    <property type="term" value="F:carbohydrate binding"/>
    <property type="evidence" value="ECO:0007669"/>
    <property type="project" value="InterPro"/>
</dbReference>
<feature type="domain" description="Carbohydrate binding" evidence="2">
    <location>
        <begin position="170"/>
        <end position="249"/>
    </location>
</feature>
<feature type="signal peptide" evidence="1">
    <location>
        <begin position="1"/>
        <end position="16"/>
    </location>
</feature>
<dbReference type="GO" id="GO:0005201">
    <property type="term" value="F:extracellular matrix structural constituent"/>
    <property type="evidence" value="ECO:0007669"/>
    <property type="project" value="TreeGrafter"/>
</dbReference>
<dbReference type="PANTHER" id="PTHR33239">
    <property type="entry name" value="CELLULOSE-BINDING DOMAIN-CONTAINING PROTEIN-RELATED"/>
    <property type="match status" value="1"/>
</dbReference>
<dbReference type="Pfam" id="PF09478">
    <property type="entry name" value="CBM49"/>
    <property type="match status" value="1"/>
</dbReference>
<keyword evidence="4" id="KW-1185">Reference proteome</keyword>
<comment type="caution">
    <text evidence="3">The sequence shown here is derived from an EMBL/GenBank/DDBJ whole genome shotgun (WGS) entry which is preliminary data.</text>
</comment>
<dbReference type="InterPro" id="IPR008965">
    <property type="entry name" value="CBM2/CBM3_carb-bd_dom_sf"/>
</dbReference>
<gene>
    <name evidence="3" type="ORF">CYY_007372</name>
</gene>
<dbReference type="OrthoDB" id="18207at2759"/>